<evidence type="ECO:0000256" key="1">
    <source>
        <dbReference type="ARBA" id="ARBA00004123"/>
    </source>
</evidence>
<reference evidence="4 5" key="1">
    <citation type="submission" date="2024-01" db="EMBL/GenBank/DDBJ databases">
        <title>The genomes of 5 underutilized Papilionoideae crops provide insights into root nodulation and disease resistance.</title>
        <authorList>
            <person name="Yuan L."/>
        </authorList>
    </citation>
    <scope>NUCLEOTIDE SEQUENCE [LARGE SCALE GENOMIC DNA]</scope>
    <source>
        <strain evidence="4">LY-2023</strain>
        <tissue evidence="4">Leaf</tissue>
    </source>
</reference>
<keyword evidence="5" id="KW-1185">Reference proteome</keyword>
<evidence type="ECO:0000256" key="2">
    <source>
        <dbReference type="ARBA" id="ARBA00023242"/>
    </source>
</evidence>
<keyword evidence="2" id="KW-0539">Nucleus</keyword>
<proteinExistence type="predicted"/>
<sequence length="172" mass="18492">MNSVVGSFSCSSSSSSSGISSRSSLECDSFEEVTSPVSSSSSDGPLNDMSSLFQQLPIKRGLSKYYQGKSQSFTSLTNVRSLEDLAKPENPYNKRLKSCKSYREGFGERAREKCNSQSAISKKGMMHSPSSRASCSTLSVRTGSGNFMGGRPPIPPHRSTTTTVSNQTVLFA</sequence>
<dbReference type="PANTHER" id="PTHR33172:SF29">
    <property type="entry name" value="OS06G0559400 PROTEIN"/>
    <property type="match status" value="1"/>
</dbReference>
<dbReference type="PANTHER" id="PTHR33172">
    <property type="entry name" value="OS08G0516900 PROTEIN"/>
    <property type="match status" value="1"/>
</dbReference>
<gene>
    <name evidence="4" type="ORF">RJT34_12832</name>
</gene>
<dbReference type="GO" id="GO:0006950">
    <property type="term" value="P:response to stress"/>
    <property type="evidence" value="ECO:0007669"/>
    <property type="project" value="UniProtKB-ARBA"/>
</dbReference>
<feature type="region of interest" description="Disordered" evidence="3">
    <location>
        <begin position="1"/>
        <end position="24"/>
    </location>
</feature>
<dbReference type="EMBL" id="JAYKXN010000003">
    <property type="protein sequence ID" value="KAK7301955.1"/>
    <property type="molecule type" value="Genomic_DNA"/>
</dbReference>
<dbReference type="Proteomes" id="UP001359559">
    <property type="component" value="Unassembled WGS sequence"/>
</dbReference>
<evidence type="ECO:0000313" key="5">
    <source>
        <dbReference type="Proteomes" id="UP001359559"/>
    </source>
</evidence>
<dbReference type="AlphaFoldDB" id="A0AAN9PJQ2"/>
<name>A0AAN9PJQ2_CLITE</name>
<organism evidence="4 5">
    <name type="scientific">Clitoria ternatea</name>
    <name type="common">Butterfly pea</name>
    <dbReference type="NCBI Taxonomy" id="43366"/>
    <lineage>
        <taxon>Eukaryota</taxon>
        <taxon>Viridiplantae</taxon>
        <taxon>Streptophyta</taxon>
        <taxon>Embryophyta</taxon>
        <taxon>Tracheophyta</taxon>
        <taxon>Spermatophyta</taxon>
        <taxon>Magnoliopsida</taxon>
        <taxon>eudicotyledons</taxon>
        <taxon>Gunneridae</taxon>
        <taxon>Pentapetalae</taxon>
        <taxon>rosids</taxon>
        <taxon>fabids</taxon>
        <taxon>Fabales</taxon>
        <taxon>Fabaceae</taxon>
        <taxon>Papilionoideae</taxon>
        <taxon>50 kb inversion clade</taxon>
        <taxon>NPAAA clade</taxon>
        <taxon>indigoferoid/millettioid clade</taxon>
        <taxon>Phaseoleae</taxon>
        <taxon>Clitoria</taxon>
    </lineage>
</organism>
<evidence type="ECO:0000313" key="4">
    <source>
        <dbReference type="EMBL" id="KAK7301955.1"/>
    </source>
</evidence>
<comment type="caution">
    <text evidence="4">The sequence shown here is derived from an EMBL/GenBank/DDBJ whole genome shotgun (WGS) entry which is preliminary data.</text>
</comment>
<dbReference type="InterPro" id="IPR051992">
    <property type="entry name" value="OxStress_Response_Reg"/>
</dbReference>
<feature type="region of interest" description="Disordered" evidence="3">
    <location>
        <begin position="142"/>
        <end position="164"/>
    </location>
</feature>
<evidence type="ECO:0000256" key="3">
    <source>
        <dbReference type="SAM" id="MobiDB-lite"/>
    </source>
</evidence>
<protein>
    <submittedName>
        <fullName evidence="4">Uncharacterized protein</fullName>
    </submittedName>
</protein>
<dbReference type="GO" id="GO:0005634">
    <property type="term" value="C:nucleus"/>
    <property type="evidence" value="ECO:0007669"/>
    <property type="project" value="UniProtKB-SubCell"/>
</dbReference>
<comment type="subcellular location">
    <subcellularLocation>
        <location evidence="1">Nucleus</location>
    </subcellularLocation>
</comment>
<accession>A0AAN9PJQ2</accession>